<dbReference type="PANTHER" id="PTHR12753">
    <property type="entry name" value="AD-003 - RELATED"/>
    <property type="match status" value="1"/>
</dbReference>
<dbReference type="RefSeq" id="XP_068359800.1">
    <property type="nucleotide sequence ID" value="XM_068504202.1"/>
</dbReference>
<dbReference type="OrthoDB" id="1298661at2759"/>
<evidence type="ECO:0000256" key="7">
    <source>
        <dbReference type="ARBA" id="ARBA00043129"/>
    </source>
</evidence>
<feature type="binding site" evidence="11">
    <location>
        <position position="84"/>
    </location>
    <ligand>
        <name>S-adenosyl-L-methionine</name>
        <dbReference type="ChEBI" id="CHEBI:59789"/>
    </ligand>
</feature>
<comment type="catalytic activity">
    <reaction evidence="8">
        <text>N-terminal L-seryl-L-prolyl-L-lysyl-[protein] + 3 S-adenosyl-L-methionine = N-terminal N,N,N-trimethyl-L-seryl-L-prolyl-L-lysyl-[protein] + 3 S-adenosyl-L-homocysteine + 3 H(+)</text>
        <dbReference type="Rhea" id="RHEA:54724"/>
        <dbReference type="Rhea" id="RHEA-COMP:13789"/>
        <dbReference type="Rhea" id="RHEA-COMP:13973"/>
        <dbReference type="ChEBI" id="CHEBI:15378"/>
        <dbReference type="ChEBI" id="CHEBI:57856"/>
        <dbReference type="ChEBI" id="CHEBI:59789"/>
        <dbReference type="ChEBI" id="CHEBI:138061"/>
        <dbReference type="ChEBI" id="CHEBI:138317"/>
        <dbReference type="EC" id="2.1.1.244"/>
    </reaction>
</comment>
<feature type="binding site" evidence="11">
    <location>
        <position position="89"/>
    </location>
    <ligand>
        <name>S-adenosyl-L-methionine</name>
        <dbReference type="ChEBI" id="CHEBI:59789"/>
    </ligand>
</feature>
<keyword evidence="3" id="KW-0808">Transferase</keyword>
<evidence type="ECO:0000313" key="12">
    <source>
        <dbReference type="EMBL" id="OHT06664.1"/>
    </source>
</evidence>
<evidence type="ECO:0000256" key="9">
    <source>
        <dbReference type="ARBA" id="ARBA00047885"/>
    </source>
</evidence>
<dbReference type="EC" id="2.1.1.244" evidence="5"/>
<dbReference type="GeneID" id="94838906"/>
<dbReference type="CDD" id="cd02440">
    <property type="entry name" value="AdoMet_MTases"/>
    <property type="match status" value="1"/>
</dbReference>
<dbReference type="GO" id="GO:0071885">
    <property type="term" value="F:N-terminal protein N-methyltransferase activity"/>
    <property type="evidence" value="ECO:0007669"/>
    <property type="project" value="UniProtKB-EC"/>
</dbReference>
<dbReference type="InterPro" id="IPR008576">
    <property type="entry name" value="MeTrfase_NTM1"/>
</dbReference>
<dbReference type="Pfam" id="PF05891">
    <property type="entry name" value="Methyltransf_PK"/>
    <property type="match status" value="1"/>
</dbReference>
<organism evidence="12 13">
    <name type="scientific">Tritrichomonas foetus</name>
    <dbReference type="NCBI Taxonomy" id="1144522"/>
    <lineage>
        <taxon>Eukaryota</taxon>
        <taxon>Metamonada</taxon>
        <taxon>Parabasalia</taxon>
        <taxon>Tritrichomonadida</taxon>
        <taxon>Tritrichomonadidae</taxon>
        <taxon>Tritrichomonas</taxon>
    </lineage>
</organism>
<comment type="similarity">
    <text evidence="1">Belongs to the methyltransferase superfamily. NTM1 family.</text>
</comment>
<dbReference type="SUPFAM" id="SSF53335">
    <property type="entry name" value="S-adenosyl-L-methionine-dependent methyltransferases"/>
    <property type="match status" value="1"/>
</dbReference>
<evidence type="ECO:0000256" key="10">
    <source>
        <dbReference type="ARBA" id="ARBA00048167"/>
    </source>
</evidence>
<dbReference type="Gene3D" id="3.40.50.150">
    <property type="entry name" value="Vaccinia Virus protein VP39"/>
    <property type="match status" value="1"/>
</dbReference>
<comment type="caution">
    <text evidence="12">The sequence shown here is derived from an EMBL/GenBank/DDBJ whole genome shotgun (WGS) entry which is preliminary data.</text>
</comment>
<dbReference type="GO" id="GO:0032259">
    <property type="term" value="P:methylation"/>
    <property type="evidence" value="ECO:0007669"/>
    <property type="project" value="UniProtKB-KW"/>
</dbReference>
<dbReference type="InterPro" id="IPR029063">
    <property type="entry name" value="SAM-dependent_MTases_sf"/>
</dbReference>
<dbReference type="PIRSF" id="PIRSF016958">
    <property type="entry name" value="DUF858_MeTrfase_lik"/>
    <property type="match status" value="1"/>
</dbReference>
<evidence type="ECO:0000256" key="1">
    <source>
        <dbReference type="ARBA" id="ARBA00009059"/>
    </source>
</evidence>
<evidence type="ECO:0000256" key="11">
    <source>
        <dbReference type="PIRSR" id="PIRSR016958-1"/>
    </source>
</evidence>
<gene>
    <name evidence="12" type="ORF">TRFO_25193</name>
</gene>
<evidence type="ECO:0000256" key="8">
    <source>
        <dbReference type="ARBA" id="ARBA00047306"/>
    </source>
</evidence>
<name>A0A1J4K6Y9_9EUKA</name>
<keyword evidence="4 11" id="KW-0949">S-adenosyl-L-methionine</keyword>
<feature type="binding site" evidence="11">
    <location>
        <position position="150"/>
    </location>
    <ligand>
        <name>S-adenosyl-L-methionine</name>
        <dbReference type="ChEBI" id="CHEBI:59789"/>
    </ligand>
</feature>
<reference evidence="12" key="1">
    <citation type="submission" date="2016-10" db="EMBL/GenBank/DDBJ databases">
        <authorList>
            <person name="Benchimol M."/>
            <person name="Almeida L.G."/>
            <person name="Vasconcelos A.T."/>
            <person name="Perreira-Neves A."/>
            <person name="Rosa I.A."/>
            <person name="Tasca T."/>
            <person name="Bogo M.R."/>
            <person name="de Souza W."/>
        </authorList>
    </citation>
    <scope>NUCLEOTIDE SEQUENCE [LARGE SCALE GENOMIC DNA]</scope>
    <source>
        <strain evidence="12">K</strain>
    </source>
</reference>
<evidence type="ECO:0000256" key="3">
    <source>
        <dbReference type="ARBA" id="ARBA00022679"/>
    </source>
</evidence>
<dbReference type="FunFam" id="3.40.50.150:FF:000245">
    <property type="entry name" value="Methyltransferase domain containing protein"/>
    <property type="match status" value="1"/>
</dbReference>
<keyword evidence="2 12" id="KW-0489">Methyltransferase</keyword>
<dbReference type="Proteomes" id="UP000179807">
    <property type="component" value="Unassembled WGS sequence"/>
</dbReference>
<sequence length="245" mass="28426">MGSIWSRDPYAEEGFFKPDDVTNYYGDKFYQTGPNYWSKQESTNSGMLAGFTYTHKVDVDFSKVILKKYMKEHNMGKKRVADLGAGIGRVSKNVLAKFFEEIDLVEPVPSFLEVAKKEIADLYPNVKINTFSCGAQDWTITDKYDCFWVQWTLMYLTDSDCVRLLKASKNHLNKYGKIIVKENGYPDDEIEDKSFAMWNPEDHSFARTKKSYIDLFNKAGLKIVEDCQQPDWDTELLPVYLFVLR</sequence>
<evidence type="ECO:0000256" key="4">
    <source>
        <dbReference type="ARBA" id="ARBA00022691"/>
    </source>
</evidence>
<dbReference type="AlphaFoldDB" id="A0A1J4K6Y9"/>
<dbReference type="EMBL" id="MLAK01000718">
    <property type="protein sequence ID" value="OHT06664.1"/>
    <property type="molecule type" value="Genomic_DNA"/>
</dbReference>
<keyword evidence="13" id="KW-1185">Reference proteome</keyword>
<comment type="catalytic activity">
    <reaction evidence="10">
        <text>N-terminal L-alanyl-L-prolyl-L-lysyl-[protein] + 3 S-adenosyl-L-methionine = N-terminal N,N,N-trimethyl-L-alanyl-L-prolyl-L-lysyl-[protein] + 3 S-adenosyl-L-homocysteine + 3 H(+)</text>
        <dbReference type="Rhea" id="RHEA:54712"/>
        <dbReference type="Rhea" id="RHEA-COMP:13785"/>
        <dbReference type="Rhea" id="RHEA-COMP:13971"/>
        <dbReference type="ChEBI" id="CHEBI:15378"/>
        <dbReference type="ChEBI" id="CHEBI:57856"/>
        <dbReference type="ChEBI" id="CHEBI:59789"/>
        <dbReference type="ChEBI" id="CHEBI:138057"/>
        <dbReference type="ChEBI" id="CHEBI:138315"/>
        <dbReference type="EC" id="2.1.1.244"/>
    </reaction>
</comment>
<evidence type="ECO:0000256" key="2">
    <source>
        <dbReference type="ARBA" id="ARBA00022603"/>
    </source>
</evidence>
<dbReference type="PANTHER" id="PTHR12753:SF0">
    <property type="entry name" value="ALPHA N-TERMINAL PROTEIN METHYLTRANSFERASE 1"/>
    <property type="match status" value="1"/>
</dbReference>
<comment type="catalytic activity">
    <reaction evidence="9">
        <text>N-terminal L-prolyl-L-prolyl-L-lysyl-[protein] + 2 S-adenosyl-L-methionine = N-terminal N,N-dimethyl-L-prolyl-L-prolyl-L-lysyl-[protein] + 2 S-adenosyl-L-homocysteine + 2 H(+)</text>
        <dbReference type="Rhea" id="RHEA:54736"/>
        <dbReference type="Rhea" id="RHEA-COMP:13787"/>
        <dbReference type="Rhea" id="RHEA-COMP:13974"/>
        <dbReference type="ChEBI" id="CHEBI:15378"/>
        <dbReference type="ChEBI" id="CHEBI:57856"/>
        <dbReference type="ChEBI" id="CHEBI:59789"/>
        <dbReference type="ChEBI" id="CHEBI:138059"/>
        <dbReference type="ChEBI" id="CHEBI:138318"/>
        <dbReference type="EC" id="2.1.1.244"/>
    </reaction>
</comment>
<evidence type="ECO:0000256" key="6">
    <source>
        <dbReference type="ARBA" id="ARBA00039449"/>
    </source>
</evidence>
<dbReference type="GO" id="GO:0005737">
    <property type="term" value="C:cytoplasm"/>
    <property type="evidence" value="ECO:0007669"/>
    <property type="project" value="TreeGrafter"/>
</dbReference>
<dbReference type="VEuPathDB" id="TrichDB:TRFO_25193"/>
<evidence type="ECO:0000256" key="5">
    <source>
        <dbReference type="ARBA" id="ARBA00039112"/>
    </source>
</evidence>
<accession>A0A1J4K6Y9</accession>
<protein>
    <recommendedName>
        <fullName evidence="6">Alpha N-terminal protein methyltransferase 1</fullName>
        <ecNumber evidence="5">2.1.1.244</ecNumber>
    </recommendedName>
    <alternativeName>
        <fullName evidence="7">X-Pro-Lys N-terminal protein methyltransferase 1</fullName>
    </alternativeName>
</protein>
<proteinExistence type="inferred from homology"/>
<evidence type="ECO:0000313" key="13">
    <source>
        <dbReference type="Proteomes" id="UP000179807"/>
    </source>
</evidence>